<dbReference type="EMBL" id="KD230654">
    <property type="protein sequence ID" value="EMS50497.1"/>
    <property type="molecule type" value="Genomic_DNA"/>
</dbReference>
<name>M7YSP2_TRIUA</name>
<feature type="region of interest" description="Disordered" evidence="1">
    <location>
        <begin position="168"/>
        <end position="193"/>
    </location>
</feature>
<feature type="compositionally biased region" description="Polar residues" evidence="1">
    <location>
        <begin position="168"/>
        <end position="184"/>
    </location>
</feature>
<sequence>MSISTGSSVEQQQHGQGQWSSGSTGRVSGAAAARAETTGDKGEAAARVCRQGRRSSTGARAWEIDEAALEIEDHVRELLVHRTMEAGSGDADRGSRRRMRRSSKRMHGSTRRMCAGFRRMRGSSRRDVHGLAEDVAGEFGDARWIWENGGILRKEQQVVVATQGMMQATKEATPSRQGSRQSHQASERQAFARRERRLAPMDVLNEIVIVIIEAIEHMSGEVLISKGLANGGQRVCKT</sequence>
<evidence type="ECO:0000256" key="1">
    <source>
        <dbReference type="SAM" id="MobiDB-lite"/>
    </source>
</evidence>
<feature type="compositionally biased region" description="Basic residues" evidence="1">
    <location>
        <begin position="95"/>
        <end position="110"/>
    </location>
</feature>
<organism evidence="2">
    <name type="scientific">Triticum urartu</name>
    <name type="common">Red wild einkorn</name>
    <name type="synonym">Crithodium urartu</name>
    <dbReference type="NCBI Taxonomy" id="4572"/>
    <lineage>
        <taxon>Eukaryota</taxon>
        <taxon>Viridiplantae</taxon>
        <taxon>Streptophyta</taxon>
        <taxon>Embryophyta</taxon>
        <taxon>Tracheophyta</taxon>
        <taxon>Spermatophyta</taxon>
        <taxon>Magnoliopsida</taxon>
        <taxon>Liliopsida</taxon>
        <taxon>Poales</taxon>
        <taxon>Poaceae</taxon>
        <taxon>BOP clade</taxon>
        <taxon>Pooideae</taxon>
        <taxon>Triticodae</taxon>
        <taxon>Triticeae</taxon>
        <taxon>Triticinae</taxon>
        <taxon>Triticum</taxon>
    </lineage>
</organism>
<proteinExistence type="predicted"/>
<gene>
    <name evidence="2" type="ORF">TRIUR3_14387</name>
</gene>
<feature type="compositionally biased region" description="Low complexity" evidence="1">
    <location>
        <begin position="1"/>
        <end position="25"/>
    </location>
</feature>
<accession>M7YSP2</accession>
<feature type="region of interest" description="Disordered" evidence="1">
    <location>
        <begin position="1"/>
        <end position="57"/>
    </location>
</feature>
<evidence type="ECO:0000313" key="2">
    <source>
        <dbReference type="EMBL" id="EMS50497.1"/>
    </source>
</evidence>
<reference evidence="2" key="1">
    <citation type="journal article" date="2013" name="Nature">
        <title>Draft genome of the wheat A-genome progenitor Triticum urartu.</title>
        <authorList>
            <person name="Ling H.Q."/>
            <person name="Zhao S."/>
            <person name="Liu D."/>
            <person name="Wang J."/>
            <person name="Sun H."/>
            <person name="Zhang C."/>
            <person name="Fan H."/>
            <person name="Li D."/>
            <person name="Dong L."/>
            <person name="Tao Y."/>
            <person name="Gao C."/>
            <person name="Wu H."/>
            <person name="Li Y."/>
            <person name="Cui Y."/>
            <person name="Guo X."/>
            <person name="Zheng S."/>
            <person name="Wang B."/>
            <person name="Yu K."/>
            <person name="Liang Q."/>
            <person name="Yang W."/>
            <person name="Lou X."/>
            <person name="Chen J."/>
            <person name="Feng M."/>
            <person name="Jian J."/>
            <person name="Zhang X."/>
            <person name="Luo G."/>
            <person name="Jiang Y."/>
            <person name="Liu J."/>
            <person name="Wang Z."/>
            <person name="Sha Y."/>
            <person name="Zhang B."/>
            <person name="Wu H."/>
            <person name="Tang D."/>
            <person name="Shen Q."/>
            <person name="Xue P."/>
            <person name="Zou S."/>
            <person name="Wang X."/>
            <person name="Liu X."/>
            <person name="Wang F."/>
            <person name="Yang Y."/>
            <person name="An X."/>
            <person name="Dong Z."/>
            <person name="Zhang K."/>
            <person name="Zhang X."/>
            <person name="Luo M.C."/>
            <person name="Dvorak J."/>
            <person name="Tong Y."/>
            <person name="Wang J."/>
            <person name="Yang H."/>
            <person name="Li Z."/>
            <person name="Wang D."/>
            <person name="Zhang A."/>
            <person name="Wang J."/>
        </authorList>
    </citation>
    <scope>NUCLEOTIDE SEQUENCE</scope>
</reference>
<dbReference type="AlphaFoldDB" id="M7YSP2"/>
<protein>
    <submittedName>
        <fullName evidence="2">Uncharacterized protein</fullName>
    </submittedName>
</protein>
<feature type="region of interest" description="Disordered" evidence="1">
    <location>
        <begin position="86"/>
        <end position="111"/>
    </location>
</feature>